<organism evidence="3 4">
    <name type="scientific">Plectus sambesii</name>
    <dbReference type="NCBI Taxonomy" id="2011161"/>
    <lineage>
        <taxon>Eukaryota</taxon>
        <taxon>Metazoa</taxon>
        <taxon>Ecdysozoa</taxon>
        <taxon>Nematoda</taxon>
        <taxon>Chromadorea</taxon>
        <taxon>Plectida</taxon>
        <taxon>Plectina</taxon>
        <taxon>Plectoidea</taxon>
        <taxon>Plectidae</taxon>
        <taxon>Plectus</taxon>
    </lineage>
</organism>
<dbReference type="Gene3D" id="3.40.50.20">
    <property type="match status" value="1"/>
</dbReference>
<dbReference type="GO" id="GO:0046872">
    <property type="term" value="F:metal ion binding"/>
    <property type="evidence" value="ECO:0007669"/>
    <property type="project" value="InterPro"/>
</dbReference>
<evidence type="ECO:0000259" key="2">
    <source>
        <dbReference type="PROSITE" id="PS50975"/>
    </source>
</evidence>
<name>A0A914UW89_9BILA</name>
<keyword evidence="3" id="KW-1185">Reference proteome</keyword>
<dbReference type="Gene3D" id="3.30.1490.20">
    <property type="entry name" value="ATP-grasp fold, A domain"/>
    <property type="match status" value="1"/>
</dbReference>
<dbReference type="AlphaFoldDB" id="A0A914UW89"/>
<sequence>MDQETIEQLKTLDASKRVIVVLFKWRYPFFTNLEAMKKPQDAALIGYFARQIQPKLTNEQLAHFDKVLWFDADYGDFARVYVNSDETKVPQIEEFVKELVEVVSPTKLHLLETEEFMIHPVAALRQKYGIPGPTNADLTRLRDKQWLKEHAATHSLPSAKFIVFDGSQKNSAVTSAEKIEAIIGSYPMFAKPIHGVGGGGGGRIDGRAQLDEWVAARENDEQTYLIEEYVEGREFWAVFALLQSGERRLLYLIHLPADQSMHASLSAGRPIAYIGLNVKDMKFEFPGIKNFLDDVITAFDPPHPHIFCIQGFQTKPAAHEYKLTELAYRINGARGTGISYNASGVSLETALLMCHLDPDYQAEPDSKHNCNIRHISLWYPKIEGILVNQTSLPATLTSEHEIRWYALPGEKMKSATSVADFICSVHLAHQQKETLMKEADYLRMNWTPEVQ</sequence>
<evidence type="ECO:0000256" key="1">
    <source>
        <dbReference type="PROSITE-ProRule" id="PRU00409"/>
    </source>
</evidence>
<proteinExistence type="predicted"/>
<dbReference type="InterPro" id="IPR011761">
    <property type="entry name" value="ATP-grasp"/>
</dbReference>
<dbReference type="WBParaSite" id="PSAMB.scaffold130size74765.g2237.t1">
    <property type="protein sequence ID" value="PSAMB.scaffold130size74765.g2237.t1"/>
    <property type="gene ID" value="PSAMB.scaffold130size74765.g2237"/>
</dbReference>
<dbReference type="PROSITE" id="PS50975">
    <property type="entry name" value="ATP_GRASP"/>
    <property type="match status" value="1"/>
</dbReference>
<evidence type="ECO:0000313" key="3">
    <source>
        <dbReference type="Proteomes" id="UP000887566"/>
    </source>
</evidence>
<reference evidence="4" key="1">
    <citation type="submission" date="2022-11" db="UniProtKB">
        <authorList>
            <consortium name="WormBaseParasite"/>
        </authorList>
    </citation>
    <scope>IDENTIFICATION</scope>
</reference>
<dbReference type="SUPFAM" id="SSF56059">
    <property type="entry name" value="Glutathione synthetase ATP-binding domain-like"/>
    <property type="match status" value="1"/>
</dbReference>
<dbReference type="GO" id="GO:0005524">
    <property type="term" value="F:ATP binding"/>
    <property type="evidence" value="ECO:0007669"/>
    <property type="project" value="UniProtKB-UniRule"/>
</dbReference>
<dbReference type="Gene3D" id="3.30.470.20">
    <property type="entry name" value="ATP-grasp fold, B domain"/>
    <property type="match status" value="2"/>
</dbReference>
<dbReference type="InterPro" id="IPR013815">
    <property type="entry name" value="ATP_grasp_subdomain_1"/>
</dbReference>
<evidence type="ECO:0000313" key="4">
    <source>
        <dbReference type="WBParaSite" id="PSAMB.scaffold130size74765.g2237.t1"/>
    </source>
</evidence>
<keyword evidence="1" id="KW-0067">ATP-binding</keyword>
<feature type="domain" description="ATP-grasp" evidence="2">
    <location>
        <begin position="148"/>
        <end position="356"/>
    </location>
</feature>
<protein>
    <submittedName>
        <fullName evidence="4">ATP-grasp domain-containing protein</fullName>
    </submittedName>
</protein>
<keyword evidence="1" id="KW-0547">Nucleotide-binding</keyword>
<dbReference type="Proteomes" id="UP000887566">
    <property type="component" value="Unplaced"/>
</dbReference>
<accession>A0A914UW89</accession>